<sequence>MQCPEQDELDQEPSGEATVPLPTNQEETVTAAVLTSEGEQAVLQPSYPEKTATATISTPEASRGVQVSAEKKLYMVKDTHDDLYHVEDIVVPEDSRIPTPGGSGRVQVSDKEELSLVKDTHTDLHDVEEIMLPEEQQQLDMELEDDDNDDADTVILEPEEMNGRLKNVDYYNYRYIPREVSRRGTIC</sequence>
<feature type="region of interest" description="Disordered" evidence="1">
    <location>
        <begin position="40"/>
        <end position="63"/>
    </location>
</feature>
<evidence type="ECO:0000313" key="2">
    <source>
        <dbReference type="EMBL" id="KAF7987958.1"/>
    </source>
</evidence>
<feature type="compositionally biased region" description="Acidic residues" evidence="1">
    <location>
        <begin position="1"/>
        <end position="13"/>
    </location>
</feature>
<dbReference type="Proteomes" id="UP000639338">
    <property type="component" value="Unassembled WGS sequence"/>
</dbReference>
<gene>
    <name evidence="2" type="ORF">HCN44_004774</name>
</gene>
<accession>A0A834XIW0</accession>
<dbReference type="EMBL" id="JACMRX010000006">
    <property type="protein sequence ID" value="KAF7987958.1"/>
    <property type="molecule type" value="Genomic_DNA"/>
</dbReference>
<reference evidence="2 3" key="1">
    <citation type="submission" date="2020-08" db="EMBL/GenBank/DDBJ databases">
        <title>Aphidius gifuensis genome sequencing and assembly.</title>
        <authorList>
            <person name="Du Z."/>
        </authorList>
    </citation>
    <scope>NUCLEOTIDE SEQUENCE [LARGE SCALE GENOMIC DNA]</scope>
    <source>
        <strain evidence="2">YNYX2018</strain>
        <tissue evidence="2">Adults</tissue>
    </source>
</reference>
<feature type="region of interest" description="Disordered" evidence="1">
    <location>
        <begin position="1"/>
        <end position="25"/>
    </location>
</feature>
<proteinExistence type="predicted"/>
<protein>
    <submittedName>
        <fullName evidence="2">Uncharacterized protein</fullName>
    </submittedName>
</protein>
<evidence type="ECO:0000256" key="1">
    <source>
        <dbReference type="SAM" id="MobiDB-lite"/>
    </source>
</evidence>
<comment type="caution">
    <text evidence="2">The sequence shown here is derived from an EMBL/GenBank/DDBJ whole genome shotgun (WGS) entry which is preliminary data.</text>
</comment>
<name>A0A834XIW0_APHGI</name>
<keyword evidence="3" id="KW-1185">Reference proteome</keyword>
<evidence type="ECO:0000313" key="3">
    <source>
        <dbReference type="Proteomes" id="UP000639338"/>
    </source>
</evidence>
<organism evidence="2 3">
    <name type="scientific">Aphidius gifuensis</name>
    <name type="common">Parasitoid wasp</name>
    <dbReference type="NCBI Taxonomy" id="684658"/>
    <lineage>
        <taxon>Eukaryota</taxon>
        <taxon>Metazoa</taxon>
        <taxon>Ecdysozoa</taxon>
        <taxon>Arthropoda</taxon>
        <taxon>Hexapoda</taxon>
        <taxon>Insecta</taxon>
        <taxon>Pterygota</taxon>
        <taxon>Neoptera</taxon>
        <taxon>Endopterygota</taxon>
        <taxon>Hymenoptera</taxon>
        <taxon>Apocrita</taxon>
        <taxon>Ichneumonoidea</taxon>
        <taxon>Braconidae</taxon>
        <taxon>Aphidiinae</taxon>
        <taxon>Aphidius</taxon>
    </lineage>
</organism>
<dbReference type="AlphaFoldDB" id="A0A834XIW0"/>